<keyword evidence="3" id="KW-1185">Reference proteome</keyword>
<dbReference type="EMBL" id="JACHIR010000001">
    <property type="protein sequence ID" value="MBB5895746.1"/>
    <property type="molecule type" value="Genomic_DNA"/>
</dbReference>
<dbReference type="AlphaFoldDB" id="A0A7W9NKV2"/>
<evidence type="ECO:0000313" key="2">
    <source>
        <dbReference type="EMBL" id="MBB5895746.1"/>
    </source>
</evidence>
<evidence type="ECO:0000313" key="3">
    <source>
        <dbReference type="Proteomes" id="UP000585638"/>
    </source>
</evidence>
<name>A0A7W9NKV2_9PSEU</name>
<organism evidence="2 3">
    <name type="scientific">Kutzneria kofuensis</name>
    <dbReference type="NCBI Taxonomy" id="103725"/>
    <lineage>
        <taxon>Bacteria</taxon>
        <taxon>Bacillati</taxon>
        <taxon>Actinomycetota</taxon>
        <taxon>Actinomycetes</taxon>
        <taxon>Pseudonocardiales</taxon>
        <taxon>Pseudonocardiaceae</taxon>
        <taxon>Kutzneria</taxon>
    </lineage>
</organism>
<dbReference type="Proteomes" id="UP000585638">
    <property type="component" value="Unassembled WGS sequence"/>
</dbReference>
<feature type="compositionally biased region" description="Basic residues" evidence="1">
    <location>
        <begin position="75"/>
        <end position="85"/>
    </location>
</feature>
<feature type="region of interest" description="Disordered" evidence="1">
    <location>
        <begin position="56"/>
        <end position="85"/>
    </location>
</feature>
<evidence type="ECO:0000256" key="1">
    <source>
        <dbReference type="SAM" id="MobiDB-lite"/>
    </source>
</evidence>
<sequence>MLGLRALARLFRRRPAEPVIPSPRLAEVIPLALAEKAMADGCPTPDQELMLMAAGSPAHRARRHPSLVRPQCSSRRLRQRRLGPF</sequence>
<reference evidence="2 3" key="1">
    <citation type="submission" date="2020-08" db="EMBL/GenBank/DDBJ databases">
        <title>Sequencing the genomes of 1000 actinobacteria strains.</title>
        <authorList>
            <person name="Klenk H.-P."/>
        </authorList>
    </citation>
    <scope>NUCLEOTIDE SEQUENCE [LARGE SCALE GENOMIC DNA]</scope>
    <source>
        <strain evidence="2 3">DSM 43851</strain>
    </source>
</reference>
<dbReference type="RefSeq" id="WP_184867499.1">
    <property type="nucleotide sequence ID" value="NZ_BAAAWY010000098.1"/>
</dbReference>
<accession>A0A7W9NKV2</accession>
<protein>
    <submittedName>
        <fullName evidence="2">Uncharacterized protein</fullName>
    </submittedName>
</protein>
<comment type="caution">
    <text evidence="2">The sequence shown here is derived from an EMBL/GenBank/DDBJ whole genome shotgun (WGS) entry which is preliminary data.</text>
</comment>
<gene>
    <name evidence="2" type="ORF">BJ998_006942</name>
</gene>
<proteinExistence type="predicted"/>